<dbReference type="SMART" id="SM00448">
    <property type="entry name" value="REC"/>
    <property type="match status" value="1"/>
</dbReference>
<proteinExistence type="predicted"/>
<dbReference type="InterPro" id="IPR005467">
    <property type="entry name" value="His_kinase_dom"/>
</dbReference>
<dbReference type="CDD" id="cd16922">
    <property type="entry name" value="HATPase_EvgS-ArcB-TorS-like"/>
    <property type="match status" value="1"/>
</dbReference>
<evidence type="ECO:0000259" key="18">
    <source>
        <dbReference type="PROSITE" id="PS50110"/>
    </source>
</evidence>
<keyword evidence="5" id="KW-0808">Transferase</keyword>
<dbReference type="InterPro" id="IPR036890">
    <property type="entry name" value="HATPase_C_sf"/>
</dbReference>
<feature type="region of interest" description="Disordered" evidence="15">
    <location>
        <begin position="887"/>
        <end position="925"/>
    </location>
</feature>
<keyword evidence="4 14" id="KW-0597">Phosphoprotein</keyword>
<evidence type="ECO:0000256" key="7">
    <source>
        <dbReference type="ARBA" id="ARBA00022741"/>
    </source>
</evidence>
<evidence type="ECO:0000256" key="16">
    <source>
        <dbReference type="SAM" id="Phobius"/>
    </source>
</evidence>
<evidence type="ECO:0000256" key="9">
    <source>
        <dbReference type="ARBA" id="ARBA00022840"/>
    </source>
</evidence>
<feature type="compositionally biased region" description="Basic and acidic residues" evidence="15">
    <location>
        <begin position="954"/>
        <end position="964"/>
    </location>
</feature>
<feature type="region of interest" description="Disordered" evidence="15">
    <location>
        <begin position="707"/>
        <end position="738"/>
    </location>
</feature>
<evidence type="ECO:0000256" key="4">
    <source>
        <dbReference type="ARBA" id="ARBA00022553"/>
    </source>
</evidence>
<dbReference type="Gene3D" id="3.40.50.2300">
    <property type="match status" value="1"/>
</dbReference>
<feature type="compositionally biased region" description="Polar residues" evidence="15">
    <location>
        <begin position="912"/>
        <end position="922"/>
    </location>
</feature>
<evidence type="ECO:0000256" key="14">
    <source>
        <dbReference type="PROSITE-ProRule" id="PRU00169"/>
    </source>
</evidence>
<dbReference type="SUPFAM" id="SSF55874">
    <property type="entry name" value="ATPase domain of HSP90 chaperone/DNA topoisomerase II/histidine kinase"/>
    <property type="match status" value="2"/>
</dbReference>
<dbReference type="FunCoup" id="A0A5J5EIA7">
    <property type="interactions" value="153"/>
</dbReference>
<reference evidence="19 20" key="1">
    <citation type="submission" date="2019-09" db="EMBL/GenBank/DDBJ databases">
        <title>Draft genome of the ectomycorrhizal ascomycete Sphaerosporella brunnea.</title>
        <authorList>
            <consortium name="DOE Joint Genome Institute"/>
            <person name="Benucci G.M."/>
            <person name="Marozzi G."/>
            <person name="Antonielli L."/>
            <person name="Sanchez S."/>
            <person name="Marco P."/>
            <person name="Wang X."/>
            <person name="Falini L.B."/>
            <person name="Barry K."/>
            <person name="Haridas S."/>
            <person name="Lipzen A."/>
            <person name="Labutti K."/>
            <person name="Grigoriev I.V."/>
            <person name="Murat C."/>
            <person name="Martin F."/>
            <person name="Albertini E."/>
            <person name="Donnini D."/>
            <person name="Bonito G."/>
        </authorList>
    </citation>
    <scope>NUCLEOTIDE SEQUENCE [LARGE SCALE GENOMIC DNA]</scope>
    <source>
        <strain evidence="19 20">Sb_GMNB300</strain>
    </source>
</reference>
<dbReference type="PROSITE" id="PS50109">
    <property type="entry name" value="HIS_KIN"/>
    <property type="match status" value="1"/>
</dbReference>
<keyword evidence="10 16" id="KW-1133">Transmembrane helix</keyword>
<dbReference type="InterPro" id="IPR003594">
    <property type="entry name" value="HATPase_dom"/>
</dbReference>
<sequence length="1136" mass="124195">MKISLKYQLCGLISLAAGFSVGLLAIVTWYYSNNLVSDLRSSRLEVIAALKSKELTQTLLVYATTARSLAARASIANALVIPESHPDFVKNWTAVASSFSLLLSTYPDVLYVSVQNKTLDRCYLNITTIEGQQTLNASYNISDGILDSINETAAYNALAGAPEQLTTLIPSEDRQGLQPSDINGDGVFLGPVSFNATGSQTPTYVASMTVPVYNNTTAVPSARNTLGYMTVVFNIHSMLDVTQDIQGLGDTGQVVLLGPENHLNRWNNSTGGFAIDGNKDSYQYLLPPSRTPWLFSVKQQVNRFPVVAGAWRHSKGNGDYSGVTLETKDAFGTKVSVGYATVAFDATNSSFLLLVEQAHSETFEPMYRLRRIVIGCVFGTVGLILIFTFPAAHFAVRPIRRLHEATKLCGRPPEYREEPKRRPWWSPMRVFGDKPGWRDDASISGSSQNSSGRRDNFRIPQKVLVDRHFITDELTSLVGTFNAMTDELLGQYEMLEEKVRDRTEQLQQQTVLAESANEAKTMFIANVSHELRTPLNGILGMCSLVLEEGNLPANTRENLEVVFKSGQLLLHLLTDLITFSRNQMWGAQVQLENGPFRIRDFIAQVMALFGNQAKDKNIELTCEVVPSDGLDFVLIGDLNRILQVVINLISNSLKFTKEGGSIELVVVLESIPNAESVDITPYSDIADKPDYLSAPIFFKDLPSNFASTTEATPSHSSPSSPGTGSQTKPTRPPLFTRCSTISGVANTETEITKTFLNRSKKLLNPETAADPPSRGPSRPTSPGSSDKSTHMVEFRVIDTGPGVPEHMQQKIFEPFVQADVGLSRKYGGTGLGLSICQQLAKLMGGDIHLKSFEGAGSTFTLRIPMHFSAQSLSVVCSSEQQYSRPISLSKRSAHTTATRSMSAFSGPAFSGRSGNDSAQPGQDGNLRLVGLSQPFFVPSRAESEADFELADDSPPPHHENRGKGVELPSPPPMTPVTEVTTPGTVVPTAPEEDEQQGASQEDMTIRVLVVEDNKINQKLVVKVLQLEKVNEITVAEDGVEAVKRVQEIMAEDKRFDIIFMDIQMPNMDGLEATRQIRALGYHAPIVALTAFADESNIKGCYESGMDCFLSKPIKRPQIKQMVGTYCPGKIEAGASS</sequence>
<evidence type="ECO:0000256" key="15">
    <source>
        <dbReference type="SAM" id="MobiDB-lite"/>
    </source>
</evidence>
<dbReference type="FunFam" id="1.10.287.130:FF:000004">
    <property type="entry name" value="Ethylene receptor 1"/>
    <property type="match status" value="1"/>
</dbReference>
<evidence type="ECO:0000256" key="1">
    <source>
        <dbReference type="ARBA" id="ARBA00000085"/>
    </source>
</evidence>
<dbReference type="SUPFAM" id="SSF47384">
    <property type="entry name" value="Homodimeric domain of signal transducing histidine kinase"/>
    <property type="match status" value="1"/>
</dbReference>
<evidence type="ECO:0000256" key="8">
    <source>
        <dbReference type="ARBA" id="ARBA00022777"/>
    </source>
</evidence>
<dbReference type="SMART" id="SM00387">
    <property type="entry name" value="HATPase_c"/>
    <property type="match status" value="1"/>
</dbReference>
<comment type="caution">
    <text evidence="19">The sequence shown here is derived from an EMBL/GenBank/DDBJ whole genome shotgun (WGS) entry which is preliminary data.</text>
</comment>
<dbReference type="GO" id="GO:0009927">
    <property type="term" value="F:histidine phosphotransfer kinase activity"/>
    <property type="evidence" value="ECO:0007669"/>
    <property type="project" value="TreeGrafter"/>
</dbReference>
<gene>
    <name evidence="19" type="ORF">FN846DRAFT_365203</name>
</gene>
<dbReference type="Pfam" id="PF00072">
    <property type="entry name" value="Response_reg"/>
    <property type="match status" value="1"/>
</dbReference>
<evidence type="ECO:0000256" key="5">
    <source>
        <dbReference type="ARBA" id="ARBA00022679"/>
    </source>
</evidence>
<feature type="transmembrane region" description="Helical" evidence="16">
    <location>
        <begin position="372"/>
        <end position="396"/>
    </location>
</feature>
<dbReference type="GO" id="GO:0005524">
    <property type="term" value="F:ATP binding"/>
    <property type="evidence" value="ECO:0007669"/>
    <property type="project" value="UniProtKB-KW"/>
</dbReference>
<keyword evidence="9" id="KW-0067">ATP-binding</keyword>
<dbReference type="Gene3D" id="3.30.565.10">
    <property type="entry name" value="Histidine kinase-like ATPase, C-terminal domain"/>
    <property type="match status" value="1"/>
</dbReference>
<evidence type="ECO:0000259" key="17">
    <source>
        <dbReference type="PROSITE" id="PS50109"/>
    </source>
</evidence>
<comment type="subcellular location">
    <subcellularLocation>
        <location evidence="2">Membrane</location>
    </subcellularLocation>
</comment>
<evidence type="ECO:0000256" key="13">
    <source>
        <dbReference type="ARBA" id="ARBA00023180"/>
    </source>
</evidence>
<dbReference type="FunFam" id="3.40.50.2300:FF:000289">
    <property type="entry name" value="Osmosensing histidine protein kinase SLN1"/>
    <property type="match status" value="1"/>
</dbReference>
<dbReference type="InterPro" id="IPR001789">
    <property type="entry name" value="Sig_transdc_resp-reg_receiver"/>
</dbReference>
<dbReference type="CDD" id="cd17546">
    <property type="entry name" value="REC_hyHK_CKI1_RcsC-like"/>
    <property type="match status" value="1"/>
</dbReference>
<dbReference type="PROSITE" id="PS50110">
    <property type="entry name" value="RESPONSE_REGULATORY"/>
    <property type="match status" value="1"/>
</dbReference>
<dbReference type="InterPro" id="IPR011006">
    <property type="entry name" value="CheY-like_superfamily"/>
</dbReference>
<feature type="compositionally biased region" description="Polar residues" evidence="15">
    <location>
        <begin position="887"/>
        <end position="903"/>
    </location>
</feature>
<evidence type="ECO:0000313" key="19">
    <source>
        <dbReference type="EMBL" id="KAA8894984.1"/>
    </source>
</evidence>
<dbReference type="OrthoDB" id="60033at2759"/>
<keyword evidence="6 16" id="KW-0812">Transmembrane</keyword>
<accession>A0A5J5EIA7</accession>
<dbReference type="GO" id="GO:0000155">
    <property type="term" value="F:phosphorelay sensor kinase activity"/>
    <property type="evidence" value="ECO:0007669"/>
    <property type="project" value="InterPro"/>
</dbReference>
<dbReference type="Pfam" id="PF02518">
    <property type="entry name" value="HATPase_c"/>
    <property type="match status" value="1"/>
</dbReference>
<comment type="catalytic activity">
    <reaction evidence="1">
        <text>ATP + protein L-histidine = ADP + protein N-phospho-L-histidine.</text>
        <dbReference type="EC" id="2.7.13.3"/>
    </reaction>
</comment>
<evidence type="ECO:0000313" key="20">
    <source>
        <dbReference type="Proteomes" id="UP000326924"/>
    </source>
</evidence>
<feature type="compositionally biased region" description="Low complexity" evidence="15">
    <location>
        <begin position="771"/>
        <end position="785"/>
    </location>
</feature>
<feature type="region of interest" description="Disordered" evidence="15">
    <location>
        <begin position="942"/>
        <end position="1000"/>
    </location>
</feature>
<feature type="transmembrane region" description="Helical" evidence="16">
    <location>
        <begin position="12"/>
        <end position="31"/>
    </location>
</feature>
<keyword evidence="11" id="KW-0902">Two-component regulatory system</keyword>
<dbReference type="CDD" id="cd00082">
    <property type="entry name" value="HisKA"/>
    <property type="match status" value="1"/>
</dbReference>
<feature type="transmembrane region" description="Helical" evidence="16">
    <location>
        <begin position="92"/>
        <end position="114"/>
    </location>
</feature>
<dbReference type="EMBL" id="VXIS01000295">
    <property type="protein sequence ID" value="KAA8894984.1"/>
    <property type="molecule type" value="Genomic_DNA"/>
</dbReference>
<keyword evidence="8" id="KW-0418">Kinase</keyword>
<feature type="region of interest" description="Disordered" evidence="15">
    <location>
        <begin position="756"/>
        <end position="791"/>
    </location>
</feature>
<organism evidence="19 20">
    <name type="scientific">Sphaerosporella brunnea</name>
    <dbReference type="NCBI Taxonomy" id="1250544"/>
    <lineage>
        <taxon>Eukaryota</taxon>
        <taxon>Fungi</taxon>
        <taxon>Dikarya</taxon>
        <taxon>Ascomycota</taxon>
        <taxon>Pezizomycotina</taxon>
        <taxon>Pezizomycetes</taxon>
        <taxon>Pezizales</taxon>
        <taxon>Pyronemataceae</taxon>
        <taxon>Sphaerosporella</taxon>
    </lineage>
</organism>
<evidence type="ECO:0000256" key="12">
    <source>
        <dbReference type="ARBA" id="ARBA00023136"/>
    </source>
</evidence>
<feature type="compositionally biased region" description="Low complexity" evidence="15">
    <location>
        <begin position="975"/>
        <end position="989"/>
    </location>
</feature>
<dbReference type="Pfam" id="PF00512">
    <property type="entry name" value="HisKA"/>
    <property type="match status" value="1"/>
</dbReference>
<protein>
    <recommendedName>
        <fullName evidence="3">histidine kinase</fullName>
        <ecNumber evidence="3">2.7.13.3</ecNumber>
    </recommendedName>
</protein>
<keyword evidence="20" id="KW-1185">Reference proteome</keyword>
<keyword evidence="7" id="KW-0547">Nucleotide-binding</keyword>
<dbReference type="InterPro" id="IPR004358">
    <property type="entry name" value="Sig_transdc_His_kin-like_C"/>
</dbReference>
<evidence type="ECO:0000256" key="3">
    <source>
        <dbReference type="ARBA" id="ARBA00012438"/>
    </source>
</evidence>
<dbReference type="Gene3D" id="1.10.287.130">
    <property type="match status" value="1"/>
</dbReference>
<dbReference type="AlphaFoldDB" id="A0A5J5EIA7"/>
<keyword evidence="13" id="KW-0325">Glycoprotein</keyword>
<dbReference type="SMART" id="SM00388">
    <property type="entry name" value="HisKA"/>
    <property type="match status" value="1"/>
</dbReference>
<dbReference type="Proteomes" id="UP000326924">
    <property type="component" value="Unassembled WGS sequence"/>
</dbReference>
<dbReference type="InterPro" id="IPR003661">
    <property type="entry name" value="HisK_dim/P_dom"/>
</dbReference>
<dbReference type="EC" id="2.7.13.3" evidence="3"/>
<feature type="domain" description="Histidine kinase" evidence="17">
    <location>
        <begin position="526"/>
        <end position="867"/>
    </location>
</feature>
<evidence type="ECO:0000256" key="6">
    <source>
        <dbReference type="ARBA" id="ARBA00022692"/>
    </source>
</evidence>
<evidence type="ECO:0000256" key="11">
    <source>
        <dbReference type="ARBA" id="ARBA00023012"/>
    </source>
</evidence>
<evidence type="ECO:0000256" key="2">
    <source>
        <dbReference type="ARBA" id="ARBA00004370"/>
    </source>
</evidence>
<dbReference type="GO" id="GO:0005886">
    <property type="term" value="C:plasma membrane"/>
    <property type="evidence" value="ECO:0007669"/>
    <property type="project" value="TreeGrafter"/>
</dbReference>
<name>A0A5J5EIA7_9PEZI</name>
<feature type="modified residue" description="4-aspartylphosphate" evidence="14">
    <location>
        <position position="1061"/>
    </location>
</feature>
<feature type="domain" description="Response regulatory" evidence="18">
    <location>
        <begin position="1006"/>
        <end position="1126"/>
    </location>
</feature>
<dbReference type="InParanoid" id="A0A5J5EIA7"/>
<dbReference type="PANTHER" id="PTHR43047">
    <property type="entry name" value="TWO-COMPONENT HISTIDINE PROTEIN KINASE"/>
    <property type="match status" value="1"/>
</dbReference>
<dbReference type="PANTHER" id="PTHR43047:SF72">
    <property type="entry name" value="OSMOSENSING HISTIDINE PROTEIN KINASE SLN1"/>
    <property type="match status" value="1"/>
</dbReference>
<keyword evidence="12 16" id="KW-0472">Membrane</keyword>
<dbReference type="PRINTS" id="PR00344">
    <property type="entry name" value="BCTRLSENSOR"/>
</dbReference>
<feature type="compositionally biased region" description="Low complexity" evidence="15">
    <location>
        <begin position="707"/>
        <end position="729"/>
    </location>
</feature>
<dbReference type="InterPro" id="IPR036097">
    <property type="entry name" value="HisK_dim/P_sf"/>
</dbReference>
<evidence type="ECO:0000256" key="10">
    <source>
        <dbReference type="ARBA" id="ARBA00022989"/>
    </source>
</evidence>
<dbReference type="SUPFAM" id="SSF52172">
    <property type="entry name" value="CheY-like"/>
    <property type="match status" value="1"/>
</dbReference>
<dbReference type="GO" id="GO:0007234">
    <property type="term" value="P:osmosensory signaling via phosphorelay pathway"/>
    <property type="evidence" value="ECO:0007669"/>
    <property type="project" value="UniProtKB-ARBA"/>
</dbReference>